<reference evidence="1 2" key="1">
    <citation type="journal article" date="2018" name="Proc. R. Soc. B">
        <title>A non-coding region near Follistatin controls head colour polymorphism in the Gouldian finch.</title>
        <authorList>
            <person name="Toomey M.B."/>
            <person name="Marques C.I."/>
            <person name="Andrade P."/>
            <person name="Araujo P.M."/>
            <person name="Sabatino S."/>
            <person name="Gazda M.A."/>
            <person name="Afonso S."/>
            <person name="Lopes R.J."/>
            <person name="Corbo J.C."/>
            <person name="Carneiro M."/>
        </authorList>
    </citation>
    <scope>NUCLEOTIDE SEQUENCE [LARGE SCALE GENOMIC DNA]</scope>
    <source>
        <strain evidence="1">Red01</strain>
        <tissue evidence="1">Muscle</tissue>
    </source>
</reference>
<name>A0A3L8SLT7_CHLGU</name>
<protein>
    <submittedName>
        <fullName evidence="1">Uncharacterized protein</fullName>
    </submittedName>
</protein>
<proteinExistence type="predicted"/>
<dbReference type="EMBL" id="QUSF01000013">
    <property type="protein sequence ID" value="RLW04380.1"/>
    <property type="molecule type" value="Genomic_DNA"/>
</dbReference>
<accession>A0A3L8SLT7</accession>
<evidence type="ECO:0000313" key="1">
    <source>
        <dbReference type="EMBL" id="RLW04380.1"/>
    </source>
</evidence>
<dbReference type="AlphaFoldDB" id="A0A3L8SLT7"/>
<dbReference type="Proteomes" id="UP000276834">
    <property type="component" value="Unassembled WGS sequence"/>
</dbReference>
<evidence type="ECO:0000313" key="2">
    <source>
        <dbReference type="Proteomes" id="UP000276834"/>
    </source>
</evidence>
<comment type="caution">
    <text evidence="1">The sequence shown here is derived from an EMBL/GenBank/DDBJ whole genome shotgun (WGS) entry which is preliminary data.</text>
</comment>
<sequence>MQTLEQMVTDPEELYLGVLEGGKDLEILKRAKGLQDLSRHPHEDSLSETPTILCWKKTGRVLNDELHSSSRC</sequence>
<organism evidence="1 2">
    <name type="scientific">Chloebia gouldiae</name>
    <name type="common">Gouldian finch</name>
    <name type="synonym">Erythrura gouldiae</name>
    <dbReference type="NCBI Taxonomy" id="44316"/>
    <lineage>
        <taxon>Eukaryota</taxon>
        <taxon>Metazoa</taxon>
        <taxon>Chordata</taxon>
        <taxon>Craniata</taxon>
        <taxon>Vertebrata</taxon>
        <taxon>Euteleostomi</taxon>
        <taxon>Archelosauria</taxon>
        <taxon>Archosauria</taxon>
        <taxon>Dinosauria</taxon>
        <taxon>Saurischia</taxon>
        <taxon>Theropoda</taxon>
        <taxon>Coelurosauria</taxon>
        <taxon>Aves</taxon>
        <taxon>Neognathae</taxon>
        <taxon>Neoaves</taxon>
        <taxon>Telluraves</taxon>
        <taxon>Australaves</taxon>
        <taxon>Passeriformes</taxon>
        <taxon>Passeroidea</taxon>
        <taxon>Passeridae</taxon>
        <taxon>Chloebia</taxon>
    </lineage>
</organism>
<keyword evidence="2" id="KW-1185">Reference proteome</keyword>
<gene>
    <name evidence="1" type="ORF">DV515_00005748</name>
</gene>